<keyword evidence="1" id="KW-0812">Transmembrane</keyword>
<accession>A0A5P2BBZ0</accession>
<dbReference type="AlphaFoldDB" id="A0A5P2BBZ0"/>
<proteinExistence type="predicted"/>
<keyword evidence="1" id="KW-1133">Transmembrane helix</keyword>
<dbReference type="Proteomes" id="UP000323046">
    <property type="component" value="Chromosome"/>
</dbReference>
<evidence type="ECO:0000256" key="1">
    <source>
        <dbReference type="SAM" id="Phobius"/>
    </source>
</evidence>
<reference evidence="2 3" key="1">
    <citation type="submission" date="2018-05" db="EMBL/GenBank/DDBJ databases">
        <title>Streptomyces venezuelae.</title>
        <authorList>
            <person name="Kim W."/>
            <person name="Lee N."/>
            <person name="Cho B.-K."/>
        </authorList>
    </citation>
    <scope>NUCLEOTIDE SEQUENCE [LARGE SCALE GENOMIC DNA]</scope>
    <source>
        <strain evidence="2 3">ATCC 14583</strain>
    </source>
</reference>
<keyword evidence="3" id="KW-1185">Reference proteome</keyword>
<protein>
    <submittedName>
        <fullName evidence="2">Uncharacterized protein</fullName>
    </submittedName>
</protein>
<sequence length="63" mass="6886">MAQQAPARLWGRDVWPVARQKAVRPGRYGTFALLILCLCVAGCLEIGNICAILFGARGLRRST</sequence>
<evidence type="ECO:0000313" key="2">
    <source>
        <dbReference type="EMBL" id="QES27587.1"/>
    </source>
</evidence>
<gene>
    <name evidence="2" type="ORF">DEJ47_15030</name>
</gene>
<dbReference type="EMBL" id="CP029193">
    <property type="protein sequence ID" value="QES27587.1"/>
    <property type="molecule type" value="Genomic_DNA"/>
</dbReference>
<keyword evidence="1" id="KW-0472">Membrane</keyword>
<feature type="transmembrane region" description="Helical" evidence="1">
    <location>
        <begin position="31"/>
        <end position="56"/>
    </location>
</feature>
<name>A0A5P2BBZ0_STRVZ</name>
<evidence type="ECO:0000313" key="3">
    <source>
        <dbReference type="Proteomes" id="UP000323046"/>
    </source>
</evidence>
<organism evidence="2 3">
    <name type="scientific">Streptomyces venezuelae</name>
    <dbReference type="NCBI Taxonomy" id="54571"/>
    <lineage>
        <taxon>Bacteria</taxon>
        <taxon>Bacillati</taxon>
        <taxon>Actinomycetota</taxon>
        <taxon>Actinomycetes</taxon>
        <taxon>Kitasatosporales</taxon>
        <taxon>Streptomycetaceae</taxon>
        <taxon>Streptomyces</taxon>
    </lineage>
</organism>